<dbReference type="EMBL" id="HBFK01017967">
    <property type="protein sequence ID" value="CAD8744602.1"/>
    <property type="molecule type" value="Transcribed_RNA"/>
</dbReference>
<evidence type="ECO:0000313" key="1">
    <source>
        <dbReference type="EMBL" id="CAD8744602.1"/>
    </source>
</evidence>
<dbReference type="AlphaFoldDB" id="A0A7S0TUA7"/>
<reference evidence="1" key="1">
    <citation type="submission" date="2021-01" db="EMBL/GenBank/DDBJ databases">
        <authorList>
            <person name="Corre E."/>
            <person name="Pelletier E."/>
            <person name="Niang G."/>
            <person name="Scheremetjew M."/>
            <person name="Finn R."/>
            <person name="Kale V."/>
            <person name="Holt S."/>
            <person name="Cochrane G."/>
            <person name="Meng A."/>
            <person name="Brown T."/>
            <person name="Cohen L."/>
        </authorList>
    </citation>
    <scope>NUCLEOTIDE SEQUENCE</scope>
    <source>
        <strain evidence="1">CCMP441</strain>
    </source>
</reference>
<accession>A0A7S0TUA7</accession>
<gene>
    <name evidence="1" type="ORF">HAND1043_LOCUS11097</name>
</gene>
<organism evidence="1">
    <name type="scientific">Hemiselmis andersenii</name>
    <name type="common">Cryptophyte alga</name>
    <dbReference type="NCBI Taxonomy" id="464988"/>
    <lineage>
        <taxon>Eukaryota</taxon>
        <taxon>Cryptophyceae</taxon>
        <taxon>Cryptomonadales</taxon>
        <taxon>Hemiselmidaceae</taxon>
        <taxon>Hemiselmis</taxon>
    </lineage>
</organism>
<sequence>MSVCLQTVTSWIPEESQRQCAEAGATALDEILQMRGGSMDAETSAMLVKDAVFAGGRSDPNTLVTRAIVSAIFELAKKSVCDVMESLCCEEVECMDKPRGPNMAAARAFILLLVRRIVSDPSPVGVEAVEVLCRLATREDRR</sequence>
<proteinExistence type="predicted"/>
<protein>
    <submittedName>
        <fullName evidence="1">Uncharacterized protein</fullName>
    </submittedName>
</protein>
<name>A0A7S0TUA7_HEMAN</name>